<name>A0A450WL20_9GAMM</name>
<evidence type="ECO:0000313" key="1">
    <source>
        <dbReference type="EMBL" id="VFK17747.1"/>
    </source>
</evidence>
<organism evidence="1">
    <name type="scientific">Candidatus Kentrum sp. LPFa</name>
    <dbReference type="NCBI Taxonomy" id="2126335"/>
    <lineage>
        <taxon>Bacteria</taxon>
        <taxon>Pseudomonadati</taxon>
        <taxon>Pseudomonadota</taxon>
        <taxon>Gammaproteobacteria</taxon>
        <taxon>Candidatus Kentrum</taxon>
    </lineage>
</organism>
<dbReference type="AlphaFoldDB" id="A0A450WL20"/>
<protein>
    <submittedName>
        <fullName evidence="1">Uncharacterized protein</fullName>
    </submittedName>
</protein>
<sequence length="96" mass="11380">MFHLNGDRNLGGEVLRFDVEVQNLDEAVERFLLFICRPWRWKSRRHACRDDGGGVLSRNHQVICHWLIDFKAELQRIIRMHGFTCSVLYLPEELEA</sequence>
<reference evidence="1" key="1">
    <citation type="submission" date="2019-02" db="EMBL/GenBank/DDBJ databases">
        <authorList>
            <person name="Gruber-Vodicka R. H."/>
            <person name="Seah K. B. B."/>
        </authorList>
    </citation>
    <scope>NUCLEOTIDE SEQUENCE</scope>
    <source>
        <strain evidence="1">BECK_S313</strain>
    </source>
</reference>
<proteinExistence type="predicted"/>
<dbReference type="EMBL" id="CAADFK010000124">
    <property type="protein sequence ID" value="VFK17747.1"/>
    <property type="molecule type" value="Genomic_DNA"/>
</dbReference>
<accession>A0A450WL20</accession>
<gene>
    <name evidence="1" type="ORF">BECKLPF1236B_GA0070989_11247</name>
</gene>